<dbReference type="RefSeq" id="WP_084167096.1">
    <property type="nucleotide sequence ID" value="NZ_CAADJA010000002.1"/>
</dbReference>
<evidence type="ECO:0000259" key="2">
    <source>
        <dbReference type="Pfam" id="PF00561"/>
    </source>
</evidence>
<gene>
    <name evidence="4" type="primary">mhpC</name>
    <name evidence="3" type="ORF">CRN84_02575</name>
    <name evidence="4" type="ORF">NCTC12282_01080</name>
</gene>
<sequence>MNAVILPNQPNGLAEQNSALSGHRLSWRSAGTGQPVILLHGISSGALSWEKQLTCGKLTKRCRLLAWDAPGYGNSDGLATNEPKAELYADRLMQWIEQEQLTNPVLVGHSLGAIIASAFAARYPQRLSGLVLANPAQGYATAPAEKRRQVFDQRQTMVNTLGIDGYAAQRGAALLRPDARPEDIERVQQNMRRLHPDGFLQAAWMLANDDIYAYLKHYSGPVEIWCGDSDNITPAEGAIALAQHIGAEFKLIANAGHASYIDAPEIFNQRLSQFVAQYSTSTKGVSAV</sequence>
<dbReference type="OrthoDB" id="9780765at2"/>
<dbReference type="EC" id="3.7.1.14" evidence="4"/>
<keyword evidence="1 3" id="KW-0378">Hydrolase</keyword>
<dbReference type="PRINTS" id="PR00111">
    <property type="entry name" value="ABHYDROLASE"/>
</dbReference>
<dbReference type="GO" id="GO:0016020">
    <property type="term" value="C:membrane"/>
    <property type="evidence" value="ECO:0007669"/>
    <property type="project" value="TreeGrafter"/>
</dbReference>
<name>A0A2C6DDD5_9GAMM</name>
<dbReference type="InterPro" id="IPR029058">
    <property type="entry name" value="AB_hydrolase_fold"/>
</dbReference>
<evidence type="ECO:0000313" key="5">
    <source>
        <dbReference type="Proteomes" id="UP000224974"/>
    </source>
</evidence>
<dbReference type="PANTHER" id="PTHR43798">
    <property type="entry name" value="MONOACYLGLYCEROL LIPASE"/>
    <property type="match status" value="1"/>
</dbReference>
<protein>
    <submittedName>
        <fullName evidence="4">2-hydroxy-6-oxononadienedioate/2-hydroxy-6-oxonon atrienedioate hydrolase</fullName>
        <ecNumber evidence="4">3.7.1.14</ecNumber>
    </submittedName>
    <submittedName>
        <fullName evidence="3">Alpha/beta hydrolase</fullName>
    </submittedName>
</protein>
<reference evidence="3" key="2">
    <citation type="submission" date="2017-09" db="EMBL/GenBank/DDBJ databases">
        <title>FDA dAtabase for Regulatory Grade micrObial Sequences (FDA-ARGOS): Supporting development and validation of Infectious Disease Dx tests.</title>
        <authorList>
            <person name="Minogue T."/>
            <person name="Wolcott M."/>
            <person name="Wasieloski L."/>
            <person name="Aguilar W."/>
            <person name="Moore D."/>
            <person name="Tallon L.J."/>
            <person name="Sadzewicz L."/>
            <person name="Ott S."/>
            <person name="Zhao X."/>
            <person name="Nagaraj S."/>
            <person name="Vavikolanu K."/>
            <person name="Aluvathingal J."/>
            <person name="Nadendla S."/>
            <person name="Sichtig H."/>
        </authorList>
    </citation>
    <scope>NUCLEOTIDE SEQUENCE</scope>
    <source>
        <strain evidence="3">FDAARGOS_387</strain>
    </source>
</reference>
<dbReference type="AlphaFoldDB" id="A0A2C6DDD5"/>
<dbReference type="SUPFAM" id="SSF53474">
    <property type="entry name" value="alpha/beta-Hydrolases"/>
    <property type="match status" value="1"/>
</dbReference>
<dbReference type="EMBL" id="PDDX01000001">
    <property type="protein sequence ID" value="PHI28298.1"/>
    <property type="molecule type" value="Genomic_DNA"/>
</dbReference>
<accession>A0A2C6DDD5</accession>
<dbReference type="InterPro" id="IPR000073">
    <property type="entry name" value="AB_hydrolase_1"/>
</dbReference>
<keyword evidence="5" id="KW-1185">Reference proteome</keyword>
<feature type="domain" description="AB hydrolase-1" evidence="2">
    <location>
        <begin position="35"/>
        <end position="264"/>
    </location>
</feature>
<dbReference type="Proteomes" id="UP000373449">
    <property type="component" value="Unassembled WGS sequence"/>
</dbReference>
<dbReference type="EMBL" id="CAADJA010000002">
    <property type="protein sequence ID" value="VFS46189.1"/>
    <property type="molecule type" value="Genomic_DNA"/>
</dbReference>
<reference evidence="5" key="1">
    <citation type="submission" date="2017-09" db="EMBL/GenBank/DDBJ databases">
        <title>FDA dAtabase for Regulatory Grade micrObial Sequences (FDA-ARGOS): Supporting development and validation of Infectious Disease Dx tests.</title>
        <authorList>
            <person name="Minogue T."/>
            <person name="Wolcott M."/>
            <person name="Wasieloski L."/>
            <person name="Aguilar W."/>
            <person name="Moore D."/>
            <person name="Tallon L."/>
            <person name="Sadzewicz L."/>
            <person name="Ott S."/>
            <person name="Zhao X."/>
            <person name="Nagaraj S."/>
            <person name="Vavikolanu K."/>
            <person name="Aluvathingal J."/>
            <person name="Nadendla S."/>
            <person name="Sichtig H."/>
        </authorList>
    </citation>
    <scope>NUCLEOTIDE SEQUENCE [LARGE SCALE GENOMIC DNA]</scope>
    <source>
        <strain evidence="5">FDAARGOS_387</strain>
    </source>
</reference>
<dbReference type="GO" id="GO:0016787">
    <property type="term" value="F:hydrolase activity"/>
    <property type="evidence" value="ECO:0007669"/>
    <property type="project" value="UniProtKB-KW"/>
</dbReference>
<organism evidence="3 5">
    <name type="scientific">Budvicia aquatica</name>
    <dbReference type="NCBI Taxonomy" id="82979"/>
    <lineage>
        <taxon>Bacteria</taxon>
        <taxon>Pseudomonadati</taxon>
        <taxon>Pseudomonadota</taxon>
        <taxon>Gammaproteobacteria</taxon>
        <taxon>Enterobacterales</taxon>
        <taxon>Budviciaceae</taxon>
        <taxon>Budvicia</taxon>
    </lineage>
</organism>
<dbReference type="PANTHER" id="PTHR43798:SF31">
    <property type="entry name" value="AB HYDROLASE SUPERFAMILY PROTEIN YCLE"/>
    <property type="match status" value="1"/>
</dbReference>
<dbReference type="Proteomes" id="UP000224974">
    <property type="component" value="Unassembled WGS sequence"/>
</dbReference>
<proteinExistence type="predicted"/>
<dbReference type="Pfam" id="PF00561">
    <property type="entry name" value="Abhydrolase_1"/>
    <property type="match status" value="1"/>
</dbReference>
<reference evidence="4 6" key="3">
    <citation type="submission" date="2019-03" db="EMBL/GenBank/DDBJ databases">
        <authorList>
            <consortium name="Pathogen Informatics"/>
        </authorList>
    </citation>
    <scope>NUCLEOTIDE SEQUENCE [LARGE SCALE GENOMIC DNA]</scope>
    <source>
        <strain evidence="4 6">NCTC12282</strain>
    </source>
</reference>
<evidence type="ECO:0000313" key="4">
    <source>
        <dbReference type="EMBL" id="VFS46189.1"/>
    </source>
</evidence>
<dbReference type="STRING" id="1111728.GCA_000427805_02462"/>
<evidence type="ECO:0000313" key="6">
    <source>
        <dbReference type="Proteomes" id="UP000373449"/>
    </source>
</evidence>
<evidence type="ECO:0000256" key="1">
    <source>
        <dbReference type="ARBA" id="ARBA00022801"/>
    </source>
</evidence>
<evidence type="ECO:0000313" key="3">
    <source>
        <dbReference type="EMBL" id="PHI28298.1"/>
    </source>
</evidence>
<dbReference type="Gene3D" id="3.40.50.1820">
    <property type="entry name" value="alpha/beta hydrolase"/>
    <property type="match status" value="1"/>
</dbReference>
<dbReference type="InterPro" id="IPR050266">
    <property type="entry name" value="AB_hydrolase_sf"/>
</dbReference>